<proteinExistence type="predicted"/>
<reference evidence="1 2" key="1">
    <citation type="submission" date="2024-02" db="EMBL/GenBank/DDBJ databases">
        <title>Full genome sequence of Sphingomonas kaistensis.</title>
        <authorList>
            <person name="Poletto B.L."/>
            <person name="Silva G."/>
            <person name="Galante D."/>
            <person name="Campos K.R."/>
            <person name="Santos M.B.N."/>
            <person name="Sacchi C.T."/>
        </authorList>
    </citation>
    <scope>NUCLEOTIDE SEQUENCE [LARGE SCALE GENOMIC DNA]</scope>
    <source>
        <strain evidence="1 2">MA4R</strain>
    </source>
</reference>
<dbReference type="Proteomes" id="UP001382935">
    <property type="component" value="Chromosome"/>
</dbReference>
<evidence type="ECO:0008006" key="3">
    <source>
        <dbReference type="Google" id="ProtNLM"/>
    </source>
</evidence>
<name>A0ABZ2G091_9SPHN</name>
<gene>
    <name evidence="1" type="ORF">V6R86_01855</name>
</gene>
<protein>
    <recommendedName>
        <fullName evidence="3">DUF3768 domain-containing protein</fullName>
    </recommendedName>
</protein>
<keyword evidence="2" id="KW-1185">Reference proteome</keyword>
<dbReference type="RefSeq" id="WP_338501552.1">
    <property type="nucleotide sequence ID" value="NZ_CP145607.1"/>
</dbReference>
<organism evidence="1 2">
    <name type="scientific">Sphingomonas kaistensis</name>
    <dbReference type="NCBI Taxonomy" id="298708"/>
    <lineage>
        <taxon>Bacteria</taxon>
        <taxon>Pseudomonadati</taxon>
        <taxon>Pseudomonadota</taxon>
        <taxon>Alphaproteobacteria</taxon>
        <taxon>Sphingomonadales</taxon>
        <taxon>Sphingomonadaceae</taxon>
        <taxon>Sphingomonas</taxon>
    </lineage>
</organism>
<accession>A0ABZ2G091</accession>
<sequence length="132" mass="14647">MLTIVDGEALPRALDPSLRALITLRVRQLRRNYDGPLQEIVCFYVVEAGDGQEQVAEALGFSPLKNLVDGTSFGDPDFTPSFEWMTCHGAWFELVFLLTDDGFGHILFVPNDPGTEFDLHLLCLTHGCSDSD</sequence>
<evidence type="ECO:0000313" key="2">
    <source>
        <dbReference type="Proteomes" id="UP001382935"/>
    </source>
</evidence>
<dbReference type="EMBL" id="CP145607">
    <property type="protein sequence ID" value="WWM69474.1"/>
    <property type="molecule type" value="Genomic_DNA"/>
</dbReference>
<evidence type="ECO:0000313" key="1">
    <source>
        <dbReference type="EMBL" id="WWM69474.1"/>
    </source>
</evidence>